<proteinExistence type="inferred from homology"/>
<name>A0A6J5X1X5_PRUAR</name>
<evidence type="ECO:0000256" key="5">
    <source>
        <dbReference type="ARBA" id="ARBA00012797"/>
    </source>
</evidence>
<comment type="subcellular location">
    <subcellularLocation>
        <location evidence="2">Cytoplasm</location>
        <location evidence="2">Cytoskeleton</location>
    </subcellularLocation>
    <subcellularLocation>
        <location evidence="3">Membrane</location>
    </subcellularLocation>
</comment>
<organism evidence="19 21">
    <name type="scientific">Prunus armeniaca</name>
    <name type="common">Apricot</name>
    <name type="synonym">Armeniaca vulgaris</name>
    <dbReference type="NCBI Taxonomy" id="36596"/>
    <lineage>
        <taxon>Eukaryota</taxon>
        <taxon>Viridiplantae</taxon>
        <taxon>Streptophyta</taxon>
        <taxon>Embryophyta</taxon>
        <taxon>Tracheophyta</taxon>
        <taxon>Spermatophyta</taxon>
        <taxon>Magnoliopsida</taxon>
        <taxon>eudicotyledons</taxon>
        <taxon>Gunneridae</taxon>
        <taxon>Pentapetalae</taxon>
        <taxon>rosids</taxon>
        <taxon>fabids</taxon>
        <taxon>Rosales</taxon>
        <taxon>Rosaceae</taxon>
        <taxon>Amygdaloideae</taxon>
        <taxon>Amygdaleae</taxon>
        <taxon>Prunus</taxon>
    </lineage>
</organism>
<keyword evidence="12" id="KW-0472">Membrane</keyword>
<evidence type="ECO:0000256" key="16">
    <source>
        <dbReference type="SAM" id="MobiDB-lite"/>
    </source>
</evidence>
<evidence type="ECO:0000256" key="7">
    <source>
        <dbReference type="ARBA" id="ARBA00022679"/>
    </source>
</evidence>
<feature type="region of interest" description="Disordered" evidence="16">
    <location>
        <begin position="82"/>
        <end position="104"/>
    </location>
</feature>
<evidence type="ECO:0000313" key="21">
    <source>
        <dbReference type="Proteomes" id="UP000507245"/>
    </source>
</evidence>
<evidence type="ECO:0000256" key="12">
    <source>
        <dbReference type="ARBA" id="ARBA00023136"/>
    </source>
</evidence>
<sequence length="875" mass="100794">MEGRDNEEKGPEAEEGRNYCGGLSKSAQKKLLKQQKWEAKKAEKKALEKEQKKREGERKRKEWEERLASVSEEERGKLIESRKSLRKERMEQRSEERERNTERLSRAKECGQKIVIDLEFSHLMTPAEINSLVQQIMYCYAVNKRCREPGHLWLTGCKGEMGTQLKRLPGFDNWIIEKEDRSYMEALEDEKRNLVYLTADSENVVDDLDSSKIYIVGGLVDRNRWKGITMKKAEEQGIQTAKLPIANYLNMSSSQVLTVNQVIEILLKFLETKNWKDSFFQVIPQRKRCQADSEKSQQVKGGENGIDSEEKHDQFESKKQCAQDSTRIRWIDTNACLEAGQLREKHPNYELERISLHQSSFMHVIVERHARCDIPDFDMKTYHVPDNTPLGEFVDFIQLQSGLSIKKPIFVFFKNTKTPTENGLKLKRHLWLTVCKGEMATQLKRLLSFDNWIIEKQDRSYIEALENEKQNLVYYTHDSENVVDDLGLNNICIVGRLVDRNQWKGITMKKAEGQGIQKAKLIIANYLNMSSSQVLLLKFLETRNWKDSFFQVIPQRKRCQADSEETQKVKGEEIERESEEKMPLGEFVDFIQLQIWLSRKKPILIVFFKNTKPPAGALMSEESDSNSSDDNDDNNGDDDINVIGVDGDDDINIIVVDSDDDGGGGDEPVGGGGGVPVYRNTYDNSYLVQELDLVQFDSVAATGQQVMLLLANHHLDGINDPNDGFEIDFITKNGRLSRQQLEAFPWPQVVQMLVKIVAFDRFLPRMVGVCRFTPDSIHHFVDEVDLRTCDDVSDLEDQARNMLNLHTLNGYPDPPEYMLVYVCDVPWFLGKVFKTKELMEVEWYRIFQGLVRINASDIFPLPDDSDGEGSMVEDK</sequence>
<dbReference type="EMBL" id="CAEKDK010000004">
    <property type="protein sequence ID" value="CAB4275593.1"/>
    <property type="molecule type" value="Genomic_DNA"/>
</dbReference>
<evidence type="ECO:0000256" key="4">
    <source>
        <dbReference type="ARBA" id="ARBA00007293"/>
    </source>
</evidence>
<feature type="compositionally biased region" description="Basic and acidic residues" evidence="16">
    <location>
        <begin position="35"/>
        <end position="69"/>
    </location>
</feature>
<feature type="compositionally biased region" description="Basic and acidic residues" evidence="16">
    <location>
        <begin position="308"/>
        <end position="318"/>
    </location>
</feature>
<feature type="compositionally biased region" description="Acidic residues" evidence="16">
    <location>
        <begin position="621"/>
        <end position="645"/>
    </location>
</feature>
<feature type="compositionally biased region" description="Basic and acidic residues" evidence="16">
    <location>
        <begin position="1"/>
        <end position="17"/>
    </location>
</feature>
<dbReference type="PANTHER" id="PTHR13563">
    <property type="entry name" value="TRNA (GUANINE-9-) METHYLTRANSFERASE"/>
    <property type="match status" value="1"/>
</dbReference>
<evidence type="ECO:0000256" key="3">
    <source>
        <dbReference type="ARBA" id="ARBA00004370"/>
    </source>
</evidence>
<reference evidence="19 20" key="2">
    <citation type="submission" date="2020-05" db="EMBL/GenBank/DDBJ databases">
        <authorList>
            <person name="Campoy J."/>
            <person name="Schneeberger K."/>
            <person name="Spophaly S."/>
        </authorList>
    </citation>
    <scope>NUCLEOTIDE SEQUENCE [LARGE SCALE GENOMIC DNA]</scope>
    <source>
        <strain evidence="19">PruArmRojPasFocal</strain>
    </source>
</reference>
<gene>
    <name evidence="18" type="ORF">CURHAP_LOCUS24519</name>
    <name evidence="19" type="ORF">ORAREDHAP_LOCUS24093</name>
</gene>
<dbReference type="InterPro" id="IPR038459">
    <property type="entry name" value="MT_TRM10-typ_sf"/>
</dbReference>
<dbReference type="GO" id="GO:0052905">
    <property type="term" value="F:tRNA (guanosine(9)-N1)-methyltransferase activity"/>
    <property type="evidence" value="ECO:0007669"/>
    <property type="project" value="UniProtKB-EC"/>
</dbReference>
<dbReference type="SUPFAM" id="SSF54236">
    <property type="entry name" value="Ubiquitin-like"/>
    <property type="match status" value="1"/>
</dbReference>
<keyword evidence="8" id="KW-0949">S-adenosyl-L-methionine</keyword>
<dbReference type="PROSITE" id="PS51675">
    <property type="entry name" value="SAM_MT_TRM10"/>
    <property type="match status" value="2"/>
</dbReference>
<evidence type="ECO:0000256" key="1">
    <source>
        <dbReference type="ARBA" id="ARBA00003307"/>
    </source>
</evidence>
<keyword evidence="10" id="KW-0833">Ubl conjugation pathway</keyword>
<evidence type="ECO:0000259" key="17">
    <source>
        <dbReference type="PROSITE" id="PS51675"/>
    </source>
</evidence>
<dbReference type="InterPro" id="IPR004241">
    <property type="entry name" value="Atg8-like"/>
</dbReference>
<dbReference type="GO" id="GO:0002939">
    <property type="term" value="P:tRNA N1-guanine methylation"/>
    <property type="evidence" value="ECO:0007669"/>
    <property type="project" value="TreeGrafter"/>
</dbReference>
<keyword evidence="6" id="KW-0489">Methyltransferase</keyword>
<dbReference type="GO" id="GO:0005874">
    <property type="term" value="C:microtubule"/>
    <property type="evidence" value="ECO:0007669"/>
    <property type="project" value="UniProtKB-KW"/>
</dbReference>
<dbReference type="GO" id="GO:0005634">
    <property type="term" value="C:nucleus"/>
    <property type="evidence" value="ECO:0007669"/>
    <property type="project" value="TreeGrafter"/>
</dbReference>
<dbReference type="OrthoDB" id="278300at2759"/>
<keyword evidence="7" id="KW-0808">Transferase</keyword>
<feature type="region of interest" description="Disordered" evidence="16">
    <location>
        <begin position="291"/>
        <end position="318"/>
    </location>
</feature>
<dbReference type="Proteomes" id="UP000507245">
    <property type="component" value="Unassembled WGS sequence"/>
</dbReference>
<evidence type="ECO:0000256" key="8">
    <source>
        <dbReference type="ARBA" id="ARBA00022691"/>
    </source>
</evidence>
<evidence type="ECO:0000313" key="20">
    <source>
        <dbReference type="Proteomes" id="UP000507222"/>
    </source>
</evidence>
<keyword evidence="11" id="KW-0653">Protein transport</keyword>
<dbReference type="PANTHER" id="PTHR13563:SF13">
    <property type="entry name" value="TRNA METHYLTRANSFERASE 10 HOMOLOG A"/>
    <property type="match status" value="1"/>
</dbReference>
<dbReference type="InterPro" id="IPR028564">
    <property type="entry name" value="MT_TRM10-typ"/>
</dbReference>
<dbReference type="Pfam" id="PF02991">
    <property type="entry name" value="ATG8"/>
    <property type="match status" value="1"/>
</dbReference>
<keyword evidence="21" id="KW-1185">Reference proteome</keyword>
<keyword evidence="11" id="KW-0813">Transport</keyword>
<evidence type="ECO:0000256" key="15">
    <source>
        <dbReference type="ARBA" id="ARBA00048434"/>
    </source>
</evidence>
<evidence type="ECO:0000256" key="9">
    <source>
        <dbReference type="ARBA" id="ARBA00022701"/>
    </source>
</evidence>
<keyword evidence="13" id="KW-0206">Cytoskeleton</keyword>
<evidence type="ECO:0000256" key="13">
    <source>
        <dbReference type="ARBA" id="ARBA00023212"/>
    </source>
</evidence>
<evidence type="ECO:0000256" key="2">
    <source>
        <dbReference type="ARBA" id="ARBA00004245"/>
    </source>
</evidence>
<evidence type="ECO:0000256" key="6">
    <source>
        <dbReference type="ARBA" id="ARBA00022603"/>
    </source>
</evidence>
<dbReference type="GO" id="GO:0005776">
    <property type="term" value="C:autophagosome"/>
    <property type="evidence" value="ECO:0007669"/>
    <property type="project" value="UniProtKB-ARBA"/>
</dbReference>
<feature type="domain" description="SAM-dependent MTase TRM10-type" evidence="17">
    <location>
        <begin position="380"/>
        <end position="560"/>
    </location>
</feature>
<dbReference type="GO" id="GO:0015031">
    <property type="term" value="P:protein transport"/>
    <property type="evidence" value="ECO:0007669"/>
    <property type="project" value="UniProtKB-KW"/>
</dbReference>
<dbReference type="CDD" id="cd18089">
    <property type="entry name" value="SPOUT_Trm10-like"/>
    <property type="match status" value="2"/>
</dbReference>
<evidence type="ECO:0000313" key="18">
    <source>
        <dbReference type="EMBL" id="CAB4275593.1"/>
    </source>
</evidence>
<dbReference type="Gene3D" id="3.10.20.90">
    <property type="entry name" value="Phosphatidylinositol 3-kinase Catalytic Subunit, Chain A, domain 1"/>
    <property type="match status" value="1"/>
</dbReference>
<keyword evidence="14" id="KW-0449">Lipoprotein</keyword>
<dbReference type="EMBL" id="CAEKKB010000004">
    <property type="protein sequence ID" value="CAB4305982.1"/>
    <property type="molecule type" value="Genomic_DNA"/>
</dbReference>
<reference evidence="21" key="1">
    <citation type="journal article" date="2020" name="Genome Biol.">
        <title>Gamete binning: chromosome-level and haplotype-resolved genome assembly enabled by high-throughput single-cell sequencing of gamete genomes.</title>
        <authorList>
            <person name="Campoy J.A."/>
            <person name="Sun H."/>
            <person name="Goel M."/>
            <person name="Jiao W.-B."/>
            <person name="Folz-Donahue K."/>
            <person name="Wang N."/>
            <person name="Rubio M."/>
            <person name="Liu C."/>
            <person name="Kukat C."/>
            <person name="Ruiz D."/>
            <person name="Huettel B."/>
            <person name="Schneeberger K."/>
        </authorList>
    </citation>
    <scope>NUCLEOTIDE SEQUENCE [LARGE SCALE GENOMIC DNA]</scope>
    <source>
        <strain evidence="21">cv. Rojo Pasion</strain>
    </source>
</reference>
<comment type="similarity">
    <text evidence="4">Belongs to the ATG8 family.</text>
</comment>
<dbReference type="InterPro" id="IPR029071">
    <property type="entry name" value="Ubiquitin-like_domsf"/>
</dbReference>
<accession>A0A6J5X1X5</accession>
<feature type="domain" description="SAM-dependent MTase TRM10-type" evidence="17">
    <location>
        <begin position="100"/>
        <end position="290"/>
    </location>
</feature>
<evidence type="ECO:0000313" key="19">
    <source>
        <dbReference type="EMBL" id="CAB4305982.1"/>
    </source>
</evidence>
<protein>
    <recommendedName>
        <fullName evidence="5">tRNA (guanine(9)-N(1))-methyltransferase</fullName>
        <ecNumber evidence="5">2.1.1.221</ecNumber>
    </recommendedName>
</protein>
<dbReference type="InterPro" id="IPR007356">
    <property type="entry name" value="tRNA_m1G_MeTrfase_euk"/>
</dbReference>
<dbReference type="EC" id="2.1.1.221" evidence="5"/>
<comment type="catalytic activity">
    <reaction evidence="15">
        <text>guanosine(9) in tRNA + S-adenosyl-L-methionine = N(1)-methylguanosine(9) in tRNA + S-adenosyl-L-homocysteine + H(+)</text>
        <dbReference type="Rhea" id="RHEA:43156"/>
        <dbReference type="Rhea" id="RHEA-COMP:10367"/>
        <dbReference type="Rhea" id="RHEA-COMP:10368"/>
        <dbReference type="ChEBI" id="CHEBI:15378"/>
        <dbReference type="ChEBI" id="CHEBI:57856"/>
        <dbReference type="ChEBI" id="CHEBI:59789"/>
        <dbReference type="ChEBI" id="CHEBI:73542"/>
        <dbReference type="ChEBI" id="CHEBI:74269"/>
        <dbReference type="EC" id="2.1.1.221"/>
    </reaction>
</comment>
<keyword evidence="13" id="KW-0963">Cytoplasm</keyword>
<dbReference type="GO" id="GO:0016020">
    <property type="term" value="C:membrane"/>
    <property type="evidence" value="ECO:0007669"/>
    <property type="project" value="UniProtKB-SubCell"/>
</dbReference>
<evidence type="ECO:0000256" key="11">
    <source>
        <dbReference type="ARBA" id="ARBA00022927"/>
    </source>
</evidence>
<dbReference type="FunFam" id="3.40.1280.30:FF:000018">
    <property type="entry name" value="Os02g0725600 protein"/>
    <property type="match status" value="1"/>
</dbReference>
<evidence type="ECO:0000256" key="10">
    <source>
        <dbReference type="ARBA" id="ARBA00022786"/>
    </source>
</evidence>
<dbReference type="GO" id="GO:0000049">
    <property type="term" value="F:tRNA binding"/>
    <property type="evidence" value="ECO:0007669"/>
    <property type="project" value="TreeGrafter"/>
</dbReference>
<feature type="region of interest" description="Disordered" evidence="16">
    <location>
        <begin position="1"/>
        <end position="69"/>
    </location>
</feature>
<feature type="region of interest" description="Disordered" evidence="16">
    <location>
        <begin position="617"/>
        <end position="645"/>
    </location>
</feature>
<dbReference type="Gene3D" id="3.40.1280.30">
    <property type="match status" value="2"/>
</dbReference>
<dbReference type="Proteomes" id="UP000507222">
    <property type="component" value="Unassembled WGS sequence"/>
</dbReference>
<comment type="function">
    <text evidence="1">Ubiquitin-like modifier involved in autophagosomes formation. May mediate the delivery of the autophagosomes to the vacuole via the microtubule cytoskeleton.</text>
</comment>
<keyword evidence="9" id="KW-0493">Microtubule</keyword>
<evidence type="ECO:0000256" key="14">
    <source>
        <dbReference type="ARBA" id="ARBA00023288"/>
    </source>
</evidence>
<dbReference type="AlphaFoldDB" id="A0A6J5X1X5"/>